<dbReference type="GO" id="GO:0006508">
    <property type="term" value="P:proteolysis"/>
    <property type="evidence" value="ECO:0007669"/>
    <property type="project" value="UniProtKB-KW"/>
</dbReference>
<dbReference type="Proteomes" id="UP000018817">
    <property type="component" value="Unassembled WGS sequence"/>
</dbReference>
<evidence type="ECO:0000256" key="3">
    <source>
        <dbReference type="ARBA" id="ARBA00022801"/>
    </source>
</evidence>
<evidence type="ECO:0000259" key="5">
    <source>
        <dbReference type="PROSITE" id="PS50600"/>
    </source>
</evidence>
<reference evidence="6 7" key="2">
    <citation type="submission" date="2013-11" db="EMBL/GenBank/DDBJ databases">
        <title>The Genome Sequence of Phytophthora parasitica INRA-310.</title>
        <authorList>
            <consortium name="The Broad Institute Genomics Platform"/>
            <person name="Russ C."/>
            <person name="Tyler B."/>
            <person name="Panabieres F."/>
            <person name="Shan W."/>
            <person name="Tripathy S."/>
            <person name="Grunwald N."/>
            <person name="Machado M."/>
            <person name="Johnson C.S."/>
            <person name="Arredondo F."/>
            <person name="Hong C."/>
            <person name="Coffey M."/>
            <person name="Young S.K."/>
            <person name="Zeng Q."/>
            <person name="Gargeya S."/>
            <person name="Fitzgerald M."/>
            <person name="Abouelleil A."/>
            <person name="Alvarado L."/>
            <person name="Chapman S.B."/>
            <person name="Gainer-Dewar J."/>
            <person name="Goldberg J."/>
            <person name="Griggs A."/>
            <person name="Gujja S."/>
            <person name="Hansen M."/>
            <person name="Howarth C."/>
            <person name="Imamovic A."/>
            <person name="Ireland A."/>
            <person name="Larimer J."/>
            <person name="McCowan C."/>
            <person name="Murphy C."/>
            <person name="Pearson M."/>
            <person name="Poon T.W."/>
            <person name="Priest M."/>
            <person name="Roberts A."/>
            <person name="Saif S."/>
            <person name="Shea T."/>
            <person name="Sykes S."/>
            <person name="Wortman J."/>
            <person name="Nusbaum C."/>
            <person name="Birren B."/>
        </authorList>
    </citation>
    <scope>NUCLEOTIDE SEQUENCE [LARGE SCALE GENOMIC DNA]</scope>
    <source>
        <strain evidence="6 7">INRA-310</strain>
    </source>
</reference>
<comment type="similarity">
    <text evidence="1">Belongs to the peptidase C48 family.</text>
</comment>
<dbReference type="EMBL" id="KI669658">
    <property type="protein sequence ID" value="ETM99125.1"/>
    <property type="molecule type" value="Genomic_DNA"/>
</dbReference>
<organism evidence="6 7">
    <name type="scientific">Phytophthora nicotianae (strain INRA-310)</name>
    <name type="common">Phytophthora parasitica</name>
    <dbReference type="NCBI Taxonomy" id="761204"/>
    <lineage>
        <taxon>Eukaryota</taxon>
        <taxon>Sar</taxon>
        <taxon>Stramenopiles</taxon>
        <taxon>Oomycota</taxon>
        <taxon>Peronosporomycetes</taxon>
        <taxon>Peronosporales</taxon>
        <taxon>Peronosporaceae</taxon>
        <taxon>Phytophthora</taxon>
    </lineage>
</organism>
<feature type="domain" description="Ubiquitin-like protease family profile" evidence="5">
    <location>
        <begin position="277"/>
        <end position="462"/>
    </location>
</feature>
<reference evidence="7" key="1">
    <citation type="submission" date="2011-12" db="EMBL/GenBank/DDBJ databases">
        <authorList>
            <consortium name="The Broad Institute Genome Sequencing Platform"/>
            <person name="Russ C."/>
            <person name="Tyler B."/>
            <person name="Panabieres F."/>
            <person name="Shan W."/>
            <person name="Tripathy S."/>
            <person name="Grunwald N."/>
            <person name="Machado M."/>
            <person name="Young S.K."/>
            <person name="Zeng Q."/>
            <person name="Gargeya S."/>
            <person name="Fitzgerald M."/>
            <person name="Haas B."/>
            <person name="Abouelleil A."/>
            <person name="Alvarado L."/>
            <person name="Arachchi H.M."/>
            <person name="Berlin A."/>
            <person name="Chapman S.B."/>
            <person name="Gearin G."/>
            <person name="Goldberg J."/>
            <person name="Griggs A."/>
            <person name="Gujja S."/>
            <person name="Hansen M."/>
            <person name="Heiman D."/>
            <person name="Howarth C."/>
            <person name="Larimer J."/>
            <person name="Lui A."/>
            <person name="MacDonald P.J.P."/>
            <person name="McCowen C."/>
            <person name="Montmayeur A."/>
            <person name="Murphy C."/>
            <person name="Neiman D."/>
            <person name="Pearson M."/>
            <person name="Priest M."/>
            <person name="Roberts A."/>
            <person name="Saif S."/>
            <person name="Shea T."/>
            <person name="Sisk P."/>
            <person name="Stolte C."/>
            <person name="Sykes S."/>
            <person name="Wortman J."/>
            <person name="Nusbaum C."/>
            <person name="Birren B."/>
        </authorList>
    </citation>
    <scope>NUCLEOTIDE SEQUENCE [LARGE SCALE GENOMIC DNA]</scope>
    <source>
        <strain evidence="7">INRA-310</strain>
    </source>
</reference>
<feature type="region of interest" description="Disordered" evidence="4">
    <location>
        <begin position="88"/>
        <end position="112"/>
    </location>
</feature>
<dbReference type="GO" id="GO:0008234">
    <property type="term" value="F:cysteine-type peptidase activity"/>
    <property type="evidence" value="ECO:0007669"/>
    <property type="project" value="InterPro"/>
</dbReference>
<dbReference type="AlphaFoldDB" id="W2PEP1"/>
<dbReference type="InterPro" id="IPR038765">
    <property type="entry name" value="Papain-like_cys_pep_sf"/>
</dbReference>
<dbReference type="Gene3D" id="3.40.395.10">
    <property type="entry name" value="Adenoviral Proteinase, Chain A"/>
    <property type="match status" value="1"/>
</dbReference>
<gene>
    <name evidence="6" type="ORF">PPTG_24472</name>
</gene>
<evidence type="ECO:0000256" key="4">
    <source>
        <dbReference type="SAM" id="MobiDB-lite"/>
    </source>
</evidence>
<dbReference type="RefSeq" id="XP_008915575.1">
    <property type="nucleotide sequence ID" value="XM_008917327.1"/>
</dbReference>
<feature type="compositionally biased region" description="Basic and acidic residues" evidence="4">
    <location>
        <begin position="35"/>
        <end position="52"/>
    </location>
</feature>
<evidence type="ECO:0000313" key="7">
    <source>
        <dbReference type="Proteomes" id="UP000018817"/>
    </source>
</evidence>
<protein>
    <recommendedName>
        <fullName evidence="5">Ubiquitin-like protease family profile domain-containing protein</fullName>
    </recommendedName>
</protein>
<dbReference type="SUPFAM" id="SSF54001">
    <property type="entry name" value="Cysteine proteinases"/>
    <property type="match status" value="1"/>
</dbReference>
<feature type="region of interest" description="Disordered" evidence="4">
    <location>
        <begin position="1"/>
        <end position="69"/>
    </location>
</feature>
<dbReference type="GeneID" id="20193071"/>
<dbReference type="VEuPathDB" id="FungiDB:PPTG_24472"/>
<sequence length="496" mass="55489">MGTQSSTGSIPEATQVAGTAEESVEGLAVPPATEQNERDNLERDTVPDDTHFEVAQGVREPNEQPVSSSVVLSKPVVLSGSVLNSENVTQSQSGYECESSSDDNSVNAEKERPIRPKWMVSKCTKKVGRVKVTVASRKTALNTSLKQTSLMVQAVGLGLEPSVGFLVEAVQSGVTYKHAVALRALTILQQNRKAKTTVFERRNKPETNPYTLRTVLPLRRIETGEAQVAQFQNRWYSDLETRMPQTGELCRQSALKWVEKYDDTAWTTDDSIWTEGVANKATLLDFLKQVDVLGDTYDATGFCGQTPLESSSMDLGMKAIIQRHSEEATMFTVPSEILRYPRYDTKAIQDHPVWSKLKMAAASMDLSRDSSVNLFFFGVIHYDWNHWCAVGVNFKTSEVVIYDPQNTGDRFDAIKGFLKTQVLPLLPAPESPKRFRFTRIDLAPQLDDYNCGVFVLLFIELQLYGVQVTGLDSESRSREAMEFFRYRYLSLILASM</sequence>
<proteinExistence type="inferred from homology"/>
<evidence type="ECO:0000313" key="6">
    <source>
        <dbReference type="EMBL" id="ETM99125.1"/>
    </source>
</evidence>
<dbReference type="PROSITE" id="PS50600">
    <property type="entry name" value="ULP_PROTEASE"/>
    <property type="match status" value="1"/>
</dbReference>
<evidence type="ECO:0000256" key="2">
    <source>
        <dbReference type="ARBA" id="ARBA00022670"/>
    </source>
</evidence>
<accession>W2PEP1</accession>
<dbReference type="OrthoDB" id="10593741at2759"/>
<keyword evidence="3" id="KW-0378">Hydrolase</keyword>
<evidence type="ECO:0000256" key="1">
    <source>
        <dbReference type="ARBA" id="ARBA00005234"/>
    </source>
</evidence>
<keyword evidence="2" id="KW-0645">Protease</keyword>
<dbReference type="InterPro" id="IPR003653">
    <property type="entry name" value="Peptidase_C48_C"/>
</dbReference>
<name>W2PEP1_PHYN3</name>
<dbReference type="Pfam" id="PF02902">
    <property type="entry name" value="Peptidase_C48"/>
    <property type="match status" value="1"/>
</dbReference>